<reference evidence="1" key="1">
    <citation type="submission" date="2014-12" db="EMBL/GenBank/DDBJ databases">
        <title>Parallel Evolution in Life History Adaptation Evident in the Tissue-Specific Poeciliopsis prolifica transcriptome.</title>
        <authorList>
            <person name="Jue N.K."/>
            <person name="Foley R.J."/>
            <person name="Obergfell C."/>
            <person name="Reznick D.N."/>
            <person name="O'Neill R.J."/>
            <person name="O'Neill M.J."/>
        </authorList>
    </citation>
    <scope>NUCLEOTIDE SEQUENCE</scope>
</reference>
<dbReference type="EMBL" id="GBYX01477170">
    <property type="protein sequence ID" value="JAO04511.1"/>
    <property type="molecule type" value="Transcribed_RNA"/>
</dbReference>
<proteinExistence type="predicted"/>
<name>A0A0S7ENE3_9TELE</name>
<dbReference type="Gene3D" id="2.60.40.1180">
    <property type="entry name" value="Golgi alpha-mannosidase II"/>
    <property type="match status" value="1"/>
</dbReference>
<dbReference type="PANTHER" id="PTHR22762">
    <property type="entry name" value="ALPHA-GLUCOSIDASE"/>
    <property type="match status" value="1"/>
</dbReference>
<dbReference type="GO" id="GO:0017177">
    <property type="term" value="C:glucosidase II complex"/>
    <property type="evidence" value="ECO:0007669"/>
    <property type="project" value="TreeGrafter"/>
</dbReference>
<dbReference type="EMBL" id="GBYX01477172">
    <property type="protein sequence ID" value="JAO04509.1"/>
    <property type="molecule type" value="Transcribed_RNA"/>
</dbReference>
<accession>A0A0S7ENE3</accession>
<protein>
    <submittedName>
        <fullName evidence="1">GANAB</fullName>
    </submittedName>
</protein>
<dbReference type="GO" id="GO:0033919">
    <property type="term" value="F:glucan 1,3-alpha-glucosidase activity"/>
    <property type="evidence" value="ECO:0007669"/>
    <property type="project" value="TreeGrafter"/>
</dbReference>
<dbReference type="InterPro" id="IPR013780">
    <property type="entry name" value="Glyco_hydro_b"/>
</dbReference>
<dbReference type="GO" id="GO:0006491">
    <property type="term" value="P:N-glycan processing"/>
    <property type="evidence" value="ECO:0007669"/>
    <property type="project" value="TreeGrafter"/>
</dbReference>
<dbReference type="EMBL" id="GBYX01477171">
    <property type="protein sequence ID" value="JAO04510.1"/>
    <property type="molecule type" value="Transcribed_RNA"/>
</dbReference>
<dbReference type="PANTHER" id="PTHR22762:SF162">
    <property type="entry name" value="NEUTRAL ALPHA-GLUCOSIDASE AB"/>
    <property type="match status" value="1"/>
</dbReference>
<evidence type="ECO:0000313" key="1">
    <source>
        <dbReference type="EMBL" id="JAO04512.1"/>
    </source>
</evidence>
<dbReference type="AlphaFoldDB" id="A0A0S7ENE3"/>
<dbReference type="EMBL" id="GBYX01477169">
    <property type="protein sequence ID" value="JAO04512.1"/>
    <property type="molecule type" value="Transcribed_RNA"/>
</dbReference>
<sequence length="120" mass="13615">MEHDPYTLYVALDNQRTAEGELYIDDGHTFNYEKKELIHRKFSFANGVLSSVDLEPNAQFTTKSWVERIIILGASKPSNVTLRTADGENQLEFDFDASMSVLTIRKPDMNVGADWSVTLQ</sequence>
<organism evidence="1">
    <name type="scientific">Poeciliopsis prolifica</name>
    <name type="common">blackstripe livebearer</name>
    <dbReference type="NCBI Taxonomy" id="188132"/>
    <lineage>
        <taxon>Eukaryota</taxon>
        <taxon>Metazoa</taxon>
        <taxon>Chordata</taxon>
        <taxon>Craniata</taxon>
        <taxon>Vertebrata</taxon>
        <taxon>Euteleostomi</taxon>
        <taxon>Actinopterygii</taxon>
        <taxon>Neopterygii</taxon>
        <taxon>Teleostei</taxon>
        <taxon>Neoteleostei</taxon>
        <taxon>Acanthomorphata</taxon>
        <taxon>Ovalentaria</taxon>
        <taxon>Atherinomorphae</taxon>
        <taxon>Cyprinodontiformes</taxon>
        <taxon>Poeciliidae</taxon>
        <taxon>Poeciliinae</taxon>
        <taxon>Poeciliopsis</taxon>
    </lineage>
</organism>
<gene>
    <name evidence="1" type="primary">GANAB</name>
</gene>